<dbReference type="GO" id="GO:0016747">
    <property type="term" value="F:acyltransferase activity, transferring groups other than amino-acyl groups"/>
    <property type="evidence" value="ECO:0007669"/>
    <property type="project" value="InterPro"/>
</dbReference>
<feature type="domain" description="N-acetyltransferase" evidence="3">
    <location>
        <begin position="1"/>
        <end position="135"/>
    </location>
</feature>
<dbReference type="Pfam" id="PF13673">
    <property type="entry name" value="Acetyltransf_10"/>
    <property type="match status" value="1"/>
</dbReference>
<dbReference type="PANTHER" id="PTHR43420">
    <property type="entry name" value="ACETYLTRANSFERASE"/>
    <property type="match status" value="1"/>
</dbReference>
<comment type="caution">
    <text evidence="4">The sequence shown here is derived from an EMBL/GenBank/DDBJ whole genome shotgun (WGS) entry which is preliminary data.</text>
</comment>
<gene>
    <name evidence="4" type="ORF">HNQ80_004944</name>
</gene>
<dbReference type="InterPro" id="IPR050680">
    <property type="entry name" value="YpeA/RimI_acetyltransf"/>
</dbReference>
<organism evidence="4 5">
    <name type="scientific">Anaerosolibacter carboniphilus</name>
    <dbReference type="NCBI Taxonomy" id="1417629"/>
    <lineage>
        <taxon>Bacteria</taxon>
        <taxon>Bacillati</taxon>
        <taxon>Bacillota</taxon>
        <taxon>Clostridia</taxon>
        <taxon>Peptostreptococcales</taxon>
        <taxon>Thermotaleaceae</taxon>
        <taxon>Anaerosolibacter</taxon>
    </lineage>
</organism>
<dbReference type="RefSeq" id="WP_184313544.1">
    <property type="nucleotide sequence ID" value="NZ_JACHEN010000048.1"/>
</dbReference>
<evidence type="ECO:0000313" key="5">
    <source>
        <dbReference type="Proteomes" id="UP000579281"/>
    </source>
</evidence>
<dbReference type="InterPro" id="IPR016181">
    <property type="entry name" value="Acyl_CoA_acyltransferase"/>
</dbReference>
<dbReference type="Proteomes" id="UP000579281">
    <property type="component" value="Unassembled WGS sequence"/>
</dbReference>
<dbReference type="Gene3D" id="3.40.630.30">
    <property type="match status" value="1"/>
</dbReference>
<reference evidence="4 5" key="1">
    <citation type="submission" date="2020-08" db="EMBL/GenBank/DDBJ databases">
        <title>Genomic Encyclopedia of Type Strains, Phase IV (KMG-IV): sequencing the most valuable type-strain genomes for metagenomic binning, comparative biology and taxonomic classification.</title>
        <authorList>
            <person name="Goeker M."/>
        </authorList>
    </citation>
    <scope>NUCLEOTIDE SEQUENCE [LARGE SCALE GENOMIC DNA]</scope>
    <source>
        <strain evidence="4 5">DSM 103526</strain>
    </source>
</reference>
<keyword evidence="5" id="KW-1185">Reference proteome</keyword>
<keyword evidence="1 4" id="KW-0808">Transferase</keyword>
<dbReference type="EMBL" id="JACHEN010000048">
    <property type="protein sequence ID" value="MBB6218769.1"/>
    <property type="molecule type" value="Genomic_DNA"/>
</dbReference>
<dbReference type="PROSITE" id="PS51186">
    <property type="entry name" value="GNAT"/>
    <property type="match status" value="1"/>
</dbReference>
<evidence type="ECO:0000313" key="4">
    <source>
        <dbReference type="EMBL" id="MBB6218769.1"/>
    </source>
</evidence>
<name>A0A841L8Q5_9FIRM</name>
<dbReference type="CDD" id="cd04301">
    <property type="entry name" value="NAT_SF"/>
    <property type="match status" value="1"/>
</dbReference>
<accession>A0A841L8Q5</accession>
<dbReference type="SUPFAM" id="SSF55729">
    <property type="entry name" value="Acyl-CoA N-acyltransferases (Nat)"/>
    <property type="match status" value="1"/>
</dbReference>
<dbReference type="AlphaFoldDB" id="A0A841L8Q5"/>
<dbReference type="InterPro" id="IPR000182">
    <property type="entry name" value="GNAT_dom"/>
</dbReference>
<evidence type="ECO:0000259" key="3">
    <source>
        <dbReference type="PROSITE" id="PS51186"/>
    </source>
</evidence>
<evidence type="ECO:0000256" key="1">
    <source>
        <dbReference type="ARBA" id="ARBA00022679"/>
    </source>
</evidence>
<dbReference type="PANTHER" id="PTHR43420:SF42">
    <property type="entry name" value="N-ACETYLTRANSFERASE DOMAIN-CONTAINING PROTEIN"/>
    <property type="match status" value="1"/>
</dbReference>
<protein>
    <submittedName>
        <fullName evidence="4">Putative GNAT family N-acyltransferase</fullName>
    </submittedName>
</protein>
<proteinExistence type="predicted"/>
<keyword evidence="2 4" id="KW-0012">Acyltransferase</keyword>
<evidence type="ECO:0000256" key="2">
    <source>
        <dbReference type="ARBA" id="ARBA00023315"/>
    </source>
</evidence>
<sequence>MEIKKLNKERVWDIRHRVLWPDQDIEYIQLEDDDEGIHFGLVMEDRLVSVISLFVRDGIAQFRKFATLQEEQGKGYGSILLHHTLKEASRLGAKRIWCNARKNKTHFYSRFGFEEKGDVLEKGGQEYIMMEKSYD</sequence>